<dbReference type="InterPro" id="IPR001461">
    <property type="entry name" value="Aspartic_peptidase_A1"/>
</dbReference>
<dbReference type="Proteomes" id="UP000694255">
    <property type="component" value="Unassembled WGS sequence"/>
</dbReference>
<evidence type="ECO:0000313" key="3">
    <source>
        <dbReference type="EMBL" id="KAG7663386.1"/>
    </source>
</evidence>
<evidence type="ECO:0000256" key="1">
    <source>
        <dbReference type="SAM" id="SignalP"/>
    </source>
</evidence>
<feature type="domain" description="Peptidase A1" evidence="2">
    <location>
        <begin position="112"/>
        <end position="510"/>
    </location>
</feature>
<dbReference type="AlphaFoldDB" id="A0A8J5QMT1"/>
<proteinExistence type="predicted"/>
<gene>
    <name evidence="3" type="ORF">J8A68_003134</name>
</gene>
<dbReference type="RefSeq" id="XP_049263618.1">
    <property type="nucleotide sequence ID" value="XM_049406957.1"/>
</dbReference>
<sequence>MLHNNISKLTSLLLFTFTFNKVLGDDAVTTTPANNNNNNNNNPQTTSDDNVVRLTLARQTTTPEAITNTLTQTTTSRIPTSQTAENSADEEVFKILLTMPSDDNYYNGMFGFGGNGNGNNGVQQIELRLDLIQPDVWVMNNASFYDCSYLSEWWDSEASYYGITLVTNSEGEESTEIDLPASITTMEQYTASNCARNGRYAETIPVDQQPQPTDDVFHNGDTRIIPYINLINAMGQINTNNFSFNITNGNLVRIDQFTFVNVNDTNMYVGGLGLAGNPSNSGFLYSLVDQGIIRSPGYSLWFNNQSDWQNALGQLIPGVVNKKYYNGDLVAYDMVQQQGTRYPPDLAGTDSELNELNLPIVSILDLVVENESTGQTMSMKSSDDPLPVLLDSRSFYTYLPLDIIINLAIQMNAYYSSEADRWLVECDVISNSTADLNFQFGGGLQVRIPLTEFITTAVYEGKTLNFEDGQQACFLAMSPTSKTGYNSLGLPFIRRIYLVVDNEGQKIAMANSNNYLQVDRQDLAPEVTRVTTLNQTAVSISLATASSTRTGGSNSSTSMTGSIAQIAFKQIPFATTYSQNSSDSSVIFSFTSVYANSDDGAENLDRIPARLSGAMIRSGSIYLTGVGGGSLTTTTTIPGRGATAASANPSSTRNIGVGSAGEIGGMMRGVFEKDIRIVMGIIGGIVLVVLM</sequence>
<organism evidence="3 4">
    <name type="scientific">[Candida] subhashii</name>
    <dbReference type="NCBI Taxonomy" id="561895"/>
    <lineage>
        <taxon>Eukaryota</taxon>
        <taxon>Fungi</taxon>
        <taxon>Dikarya</taxon>
        <taxon>Ascomycota</taxon>
        <taxon>Saccharomycotina</taxon>
        <taxon>Pichiomycetes</taxon>
        <taxon>Debaryomycetaceae</taxon>
        <taxon>Spathaspora</taxon>
    </lineage>
</organism>
<keyword evidence="4" id="KW-1185">Reference proteome</keyword>
<dbReference type="PROSITE" id="PS51767">
    <property type="entry name" value="PEPTIDASE_A1"/>
    <property type="match status" value="1"/>
</dbReference>
<dbReference type="Pfam" id="PF00026">
    <property type="entry name" value="Asp"/>
    <property type="match status" value="1"/>
</dbReference>
<protein>
    <submittedName>
        <fullName evidence="3">YPS7</fullName>
    </submittedName>
</protein>
<accession>A0A8J5QMT1</accession>
<dbReference type="PANTHER" id="PTHR47966">
    <property type="entry name" value="BETA-SITE APP-CLEAVING ENZYME, ISOFORM A-RELATED"/>
    <property type="match status" value="1"/>
</dbReference>
<evidence type="ECO:0000259" key="2">
    <source>
        <dbReference type="PROSITE" id="PS51767"/>
    </source>
</evidence>
<dbReference type="OrthoDB" id="771136at2759"/>
<dbReference type="GeneID" id="73469935"/>
<feature type="signal peptide" evidence="1">
    <location>
        <begin position="1"/>
        <end position="24"/>
    </location>
</feature>
<comment type="caution">
    <text evidence="3">The sequence shown here is derived from an EMBL/GenBank/DDBJ whole genome shotgun (WGS) entry which is preliminary data.</text>
</comment>
<dbReference type="EMBL" id="JAGSYN010000139">
    <property type="protein sequence ID" value="KAG7663386.1"/>
    <property type="molecule type" value="Genomic_DNA"/>
</dbReference>
<dbReference type="PANTHER" id="PTHR47966:SF51">
    <property type="entry name" value="BETA-SITE APP-CLEAVING ENZYME, ISOFORM A-RELATED"/>
    <property type="match status" value="1"/>
</dbReference>
<dbReference type="GO" id="GO:0006508">
    <property type="term" value="P:proteolysis"/>
    <property type="evidence" value="ECO:0007669"/>
    <property type="project" value="InterPro"/>
</dbReference>
<feature type="chain" id="PRO_5035222065" evidence="1">
    <location>
        <begin position="25"/>
        <end position="691"/>
    </location>
</feature>
<reference evidence="3 4" key="1">
    <citation type="journal article" date="2021" name="DNA Res.">
        <title>Genome analysis of Candida subhashii reveals its hybrid nature and dual mitochondrial genome conformations.</title>
        <authorList>
            <person name="Mixao V."/>
            <person name="Hegedusova E."/>
            <person name="Saus E."/>
            <person name="Pryszcz L.P."/>
            <person name="Cillingova A."/>
            <person name="Nosek J."/>
            <person name="Gabaldon T."/>
        </authorList>
    </citation>
    <scope>NUCLEOTIDE SEQUENCE [LARGE SCALE GENOMIC DNA]</scope>
    <source>
        <strain evidence="3 4">CBS 10753</strain>
    </source>
</reference>
<evidence type="ECO:0000313" key="4">
    <source>
        <dbReference type="Proteomes" id="UP000694255"/>
    </source>
</evidence>
<name>A0A8J5QMT1_9ASCO</name>
<dbReference type="GO" id="GO:0004190">
    <property type="term" value="F:aspartic-type endopeptidase activity"/>
    <property type="evidence" value="ECO:0007669"/>
    <property type="project" value="InterPro"/>
</dbReference>
<dbReference type="InterPro" id="IPR033121">
    <property type="entry name" value="PEPTIDASE_A1"/>
</dbReference>
<keyword evidence="1" id="KW-0732">Signal</keyword>